<name>A0A652YVI8_NOCGL</name>
<reference evidence="1" key="1">
    <citation type="submission" date="2019-07" db="EMBL/GenBank/DDBJ databases">
        <title>Genomic Encyclopedia of Type Strains, Phase IV (KMG-IV): sequencing the most valuable type-strain genomes for metagenomic binning, comparative biology and taxonomic classification.</title>
        <authorList>
            <person name="Goeker M."/>
        </authorList>
    </citation>
    <scope>NUCLEOTIDE SEQUENCE</scope>
    <source>
        <strain evidence="1">DSM 44596</strain>
    </source>
</reference>
<accession>A0A652YVI8</accession>
<proteinExistence type="predicted"/>
<organism evidence="1">
    <name type="scientific">Nocardia globerula</name>
    <dbReference type="NCBI Taxonomy" id="1818"/>
    <lineage>
        <taxon>Bacteria</taxon>
        <taxon>Bacillati</taxon>
        <taxon>Actinomycetota</taxon>
        <taxon>Actinomycetes</taxon>
        <taxon>Mycobacteriales</taxon>
        <taxon>Nocardiaceae</taxon>
        <taxon>Nocardia</taxon>
    </lineage>
</organism>
<protein>
    <submittedName>
        <fullName evidence="1">Uncharacterized protein</fullName>
    </submittedName>
</protein>
<comment type="caution">
    <text evidence="1">The sequence shown here is derived from an EMBL/GenBank/DDBJ whole genome shotgun (WGS) entry which is preliminary data.</text>
</comment>
<dbReference type="EMBL" id="VNIQ01000001">
    <property type="protein sequence ID" value="TYQ07701.1"/>
    <property type="molecule type" value="Genomic_DNA"/>
</dbReference>
<dbReference type="AlphaFoldDB" id="A0A652YVI8"/>
<evidence type="ECO:0000313" key="1">
    <source>
        <dbReference type="EMBL" id="TYQ07701.1"/>
    </source>
</evidence>
<gene>
    <name evidence="1" type="ORF">FNL38_10166</name>
</gene>
<sequence>MASNGGNSLALLLRGKSSTEDNESQYKDLGMLEALGRHIVEAQQW</sequence>